<dbReference type="STRING" id="1291743.LOSG293_110490"/>
<gene>
    <name evidence="1" type="ORF">LOSG293_110490</name>
</gene>
<evidence type="ECO:0000313" key="1">
    <source>
        <dbReference type="EMBL" id="GAK47733.1"/>
    </source>
</evidence>
<dbReference type="OrthoDB" id="2301693at2"/>
<dbReference type="AlphaFoldDB" id="A0A081BI65"/>
<dbReference type="Pfam" id="PF07852">
    <property type="entry name" value="DUF1642"/>
    <property type="match status" value="1"/>
</dbReference>
<proteinExistence type="predicted"/>
<accession>A0A081BI65</accession>
<dbReference type="EMBL" id="BBJM01000011">
    <property type="protein sequence ID" value="GAK47733.1"/>
    <property type="molecule type" value="Genomic_DNA"/>
</dbReference>
<protein>
    <submittedName>
        <fullName evidence="1">Uncharacterized protein</fullName>
    </submittedName>
</protein>
<reference evidence="1" key="1">
    <citation type="journal article" date="2014" name="Genome Announc.">
        <title>Draft Genome Sequence of Lactobacillus oryzae Strain SG293T.</title>
        <authorList>
            <person name="Tanizawa Y."/>
            <person name="Fujisawa T."/>
            <person name="Mochizuki T."/>
            <person name="Kaminuma E."/>
            <person name="Nakamura Y."/>
            <person name="Tohno M."/>
        </authorList>
    </citation>
    <scope>NUCLEOTIDE SEQUENCE [LARGE SCALE GENOMIC DNA]</scope>
    <source>
        <strain evidence="1">SG293</strain>
    </source>
</reference>
<organism evidence="1 2">
    <name type="scientific">Secundilactobacillus oryzae JCM 18671</name>
    <dbReference type="NCBI Taxonomy" id="1291743"/>
    <lineage>
        <taxon>Bacteria</taxon>
        <taxon>Bacillati</taxon>
        <taxon>Bacillota</taxon>
        <taxon>Bacilli</taxon>
        <taxon>Lactobacillales</taxon>
        <taxon>Lactobacillaceae</taxon>
        <taxon>Secundilactobacillus</taxon>
    </lineage>
</organism>
<dbReference type="InterPro" id="IPR012865">
    <property type="entry name" value="DUF1642"/>
</dbReference>
<sequence length="156" mass="18177">MTEKVKVPAWFDDFYKQKSDLGKNDIQLIHGLADLQNRDLRWLDEESSVIKTRPINNQDRFRFIKAIVNGYEVEEQKYVLPMEGTVEKFPGAYRGETAQEQLYAYNDGYRWRINYHLIPKPASKDKVETVTQSQIDNAPAWVKAINPVPIEEADDD</sequence>
<dbReference type="Proteomes" id="UP000028700">
    <property type="component" value="Unassembled WGS sequence"/>
</dbReference>
<evidence type="ECO:0000313" key="2">
    <source>
        <dbReference type="Proteomes" id="UP000028700"/>
    </source>
</evidence>
<name>A0A081BI65_9LACO</name>
<dbReference type="RefSeq" id="WP_051907209.1">
    <property type="nucleotide sequence ID" value="NZ_BBJM01000011.1"/>
</dbReference>
<comment type="caution">
    <text evidence="1">The sequence shown here is derived from an EMBL/GenBank/DDBJ whole genome shotgun (WGS) entry which is preliminary data.</text>
</comment>
<keyword evidence="2" id="KW-1185">Reference proteome</keyword>